<dbReference type="Pfam" id="PF17989">
    <property type="entry name" value="ALP_N"/>
    <property type="match status" value="1"/>
</dbReference>
<evidence type="ECO:0000259" key="2">
    <source>
        <dbReference type="Pfam" id="PF21522"/>
    </source>
</evidence>
<organism evidence="3 4">
    <name type="scientific">Blautia obeum</name>
    <dbReference type="NCBI Taxonomy" id="40520"/>
    <lineage>
        <taxon>Bacteria</taxon>
        <taxon>Bacillati</taxon>
        <taxon>Bacillota</taxon>
        <taxon>Clostridia</taxon>
        <taxon>Lachnospirales</taxon>
        <taxon>Lachnospiraceae</taxon>
        <taxon>Blautia</taxon>
    </lineage>
</organism>
<dbReference type="SUPFAM" id="SSF53067">
    <property type="entry name" value="Actin-like ATPase domain"/>
    <property type="match status" value="2"/>
</dbReference>
<dbReference type="InterPro" id="IPR049067">
    <property type="entry name" value="MreB-like_C"/>
</dbReference>
<evidence type="ECO:0000259" key="1">
    <source>
        <dbReference type="Pfam" id="PF17989"/>
    </source>
</evidence>
<proteinExistence type="predicted"/>
<reference evidence="3 4" key="1">
    <citation type="submission" date="2018-08" db="EMBL/GenBank/DDBJ databases">
        <title>A genome reference for cultivated species of the human gut microbiota.</title>
        <authorList>
            <person name="Zou Y."/>
            <person name="Xue W."/>
            <person name="Luo G."/>
        </authorList>
    </citation>
    <scope>NUCLEOTIDE SEQUENCE [LARGE SCALE GENOMIC DNA]</scope>
    <source>
        <strain evidence="3 4">AM22-9LB</strain>
    </source>
</reference>
<evidence type="ECO:0000313" key="4">
    <source>
        <dbReference type="Proteomes" id="UP000284220"/>
    </source>
</evidence>
<evidence type="ECO:0000313" key="3">
    <source>
        <dbReference type="EMBL" id="RHG16103.1"/>
    </source>
</evidence>
<dbReference type="Gene3D" id="3.30.420.40">
    <property type="match status" value="2"/>
</dbReference>
<dbReference type="AlphaFoldDB" id="A0A414SAD5"/>
<sequence length="316" mass="35663">MEKNYIQNNGKAKGKIYIGLDHGYGNIKTAHRVFTTGVEAYDEEPIVSTNFVKYREKYYVIGESHLVYQGNKTDSDDFYILTLAGLAEELKFRELHEAEVVLAVGLPLAWVKSQSADWRAYLMQEKELDFMFQKERYKVHLCGVEIFPQGLAAVHNQGAMPRMNMLVDIGNGTMSILEIHDGRPIEKSISTEVFGVHHCMEKIQKELSKRGGVEVPEMLIEPLLRNGIGERTDDVAMVTKRIAESYTEEIIKKLTAHGYKEDLIHLYIIGGGGCLLRHFSDLTEKGNVTVISDICANAKGYEALAEMKQRMRGKTA</sequence>
<feature type="domain" description="Actin-like protein N-terminal" evidence="1">
    <location>
        <begin position="19"/>
        <end position="151"/>
    </location>
</feature>
<dbReference type="Proteomes" id="UP000284220">
    <property type="component" value="Unassembled WGS sequence"/>
</dbReference>
<gene>
    <name evidence="3" type="ORF">DW272_13140</name>
</gene>
<dbReference type="InterPro" id="IPR043129">
    <property type="entry name" value="ATPase_NBD"/>
</dbReference>
<comment type="caution">
    <text evidence="3">The sequence shown here is derived from an EMBL/GenBank/DDBJ whole genome shotgun (WGS) entry which is preliminary data.</text>
</comment>
<dbReference type="Pfam" id="PF21522">
    <property type="entry name" value="MreB-like_C"/>
    <property type="match status" value="1"/>
</dbReference>
<protein>
    <submittedName>
        <fullName evidence="3">Plasmid segregation actin-type ATPase ParM</fullName>
    </submittedName>
</protein>
<dbReference type="EMBL" id="QRHZ01000007">
    <property type="protein sequence ID" value="RHG16103.1"/>
    <property type="molecule type" value="Genomic_DNA"/>
</dbReference>
<accession>A0A414SAD5</accession>
<dbReference type="InterPro" id="IPR040607">
    <property type="entry name" value="ALP_N"/>
</dbReference>
<feature type="domain" description="Actin homologue MreB-like C-terminal" evidence="2">
    <location>
        <begin position="166"/>
        <end position="277"/>
    </location>
</feature>
<name>A0A414SAD5_9FIRM</name>
<dbReference type="CDD" id="cd10227">
    <property type="entry name" value="ASKHA_NBD_ParM-like"/>
    <property type="match status" value="1"/>
</dbReference>
<dbReference type="RefSeq" id="WP_118197972.1">
    <property type="nucleotide sequence ID" value="NZ_JBCJBY010000003.1"/>
</dbReference>